<dbReference type="PRINTS" id="PR00344">
    <property type="entry name" value="BCTRLSENSOR"/>
</dbReference>
<dbReference type="AlphaFoldDB" id="A0A970B4P7"/>
<keyword evidence="9" id="KW-0808">Transferase</keyword>
<dbReference type="InterPro" id="IPR036097">
    <property type="entry name" value="HisK_dim/P_sf"/>
</dbReference>
<feature type="domain" description="Histidine kinase" evidence="19">
    <location>
        <begin position="213"/>
        <end position="432"/>
    </location>
</feature>
<dbReference type="SUPFAM" id="SSF47384">
    <property type="entry name" value="Homodimeric domain of signal transducing histidine kinase"/>
    <property type="match status" value="1"/>
</dbReference>
<dbReference type="Gene3D" id="1.10.287.130">
    <property type="match status" value="1"/>
</dbReference>
<dbReference type="GO" id="GO:0004721">
    <property type="term" value="F:phosphoprotein phosphatase activity"/>
    <property type="evidence" value="ECO:0007669"/>
    <property type="project" value="InterPro"/>
</dbReference>
<feature type="transmembrane region" description="Helical" evidence="18">
    <location>
        <begin position="12"/>
        <end position="45"/>
    </location>
</feature>
<accession>A0A970B4P7</accession>
<keyword evidence="11" id="KW-0547">Nucleotide-binding</keyword>
<keyword evidence="7" id="KW-0597">Phosphoprotein</keyword>
<keyword evidence="14 18" id="KW-1133">Transmembrane helix</keyword>
<keyword evidence="5" id="KW-0813">Transport</keyword>
<keyword evidence="10 18" id="KW-0812">Transmembrane</keyword>
<dbReference type="SUPFAM" id="SSF55785">
    <property type="entry name" value="PYP-like sensor domain (PAS domain)"/>
    <property type="match status" value="1"/>
</dbReference>
<evidence type="ECO:0000256" key="14">
    <source>
        <dbReference type="ARBA" id="ARBA00022989"/>
    </source>
</evidence>
<dbReference type="InterPro" id="IPR014310">
    <property type="entry name" value="Sig_transdc_His_kinase_PhoR"/>
</dbReference>
<evidence type="ECO:0000313" key="21">
    <source>
        <dbReference type="Proteomes" id="UP000653472"/>
    </source>
</evidence>
<dbReference type="Pfam" id="PF00512">
    <property type="entry name" value="HisKA"/>
    <property type="match status" value="1"/>
</dbReference>
<evidence type="ECO:0000256" key="3">
    <source>
        <dbReference type="ARBA" id="ARBA00012438"/>
    </source>
</evidence>
<dbReference type="InterPro" id="IPR036890">
    <property type="entry name" value="HATPase_C_sf"/>
</dbReference>
<organism evidence="20 21">
    <name type="scientific">Solimonas marina</name>
    <dbReference type="NCBI Taxonomy" id="2714601"/>
    <lineage>
        <taxon>Bacteria</taxon>
        <taxon>Pseudomonadati</taxon>
        <taxon>Pseudomonadota</taxon>
        <taxon>Gammaproteobacteria</taxon>
        <taxon>Nevskiales</taxon>
        <taxon>Nevskiaceae</taxon>
        <taxon>Solimonas</taxon>
    </lineage>
</organism>
<evidence type="ECO:0000256" key="1">
    <source>
        <dbReference type="ARBA" id="ARBA00000085"/>
    </source>
</evidence>
<dbReference type="InterPro" id="IPR050351">
    <property type="entry name" value="BphY/WalK/GraS-like"/>
</dbReference>
<keyword evidence="13" id="KW-0067">ATP-binding</keyword>
<dbReference type="GO" id="GO:0005524">
    <property type="term" value="F:ATP binding"/>
    <property type="evidence" value="ECO:0007669"/>
    <property type="project" value="UniProtKB-KW"/>
</dbReference>
<sequence length="452" mass="49964">MSPYLKLLGQIFLRVAIVVAIGLICGAPFGHPALGALLLLIPYVLLQMRQLVRLRAWLMAPKRYFLPDAHGIWGEVFDLLIDLQRKNRKRKKRLALMLAEFQSSTAALPDGAVVLGDRGEISWFNTAARQLLGLRAPQDLGIRIPNLIRHPSFTEFFEQGDFEHETEAPSPLNRTRMLSLRIIPYGNDQKLLIVRDISERRQLEAARRDFVSNASHELRTPLTVLRGYLDLMDAEAQQAGPLGAWQSPIVEMRNQALRMEALVNDMLKLARLEADRAAMTDELLPAPALIARAIEEARAVSKGQHRFEHDISDGLLLLGGEAEFHSIIINLMTNAVRYTPPGGVIRVSWSQLDDGSARFAVADTGIGISADDIPRLTERFYRVDVGRSRASGGTGLGLSIVKHALEAFDSRLEIDSEPGVGSTFFCRFPVHRVQVAPGAAPAAIPNETRSGA</sequence>
<dbReference type="Pfam" id="PF00989">
    <property type="entry name" value="PAS"/>
    <property type="match status" value="1"/>
</dbReference>
<comment type="subcellular location">
    <subcellularLocation>
        <location evidence="2">Cell membrane</location>
    </subcellularLocation>
</comment>
<dbReference type="Proteomes" id="UP000653472">
    <property type="component" value="Unassembled WGS sequence"/>
</dbReference>
<dbReference type="GO" id="GO:0000155">
    <property type="term" value="F:phosphorelay sensor kinase activity"/>
    <property type="evidence" value="ECO:0007669"/>
    <property type="project" value="InterPro"/>
</dbReference>
<keyword evidence="15" id="KW-0902">Two-component regulatory system</keyword>
<evidence type="ECO:0000256" key="18">
    <source>
        <dbReference type="SAM" id="Phobius"/>
    </source>
</evidence>
<dbReference type="PANTHER" id="PTHR45453:SF1">
    <property type="entry name" value="PHOSPHATE REGULON SENSOR PROTEIN PHOR"/>
    <property type="match status" value="1"/>
</dbReference>
<evidence type="ECO:0000256" key="17">
    <source>
        <dbReference type="ARBA" id="ARBA00025207"/>
    </source>
</evidence>
<dbReference type="PROSITE" id="PS50109">
    <property type="entry name" value="HIS_KIN"/>
    <property type="match status" value="1"/>
</dbReference>
<dbReference type="GO" id="GO:0006355">
    <property type="term" value="P:regulation of DNA-templated transcription"/>
    <property type="evidence" value="ECO:0007669"/>
    <property type="project" value="InterPro"/>
</dbReference>
<dbReference type="InterPro" id="IPR003661">
    <property type="entry name" value="HisK_dim/P_dom"/>
</dbReference>
<keyword evidence="12 20" id="KW-0418">Kinase</keyword>
<dbReference type="EMBL" id="JAAVXB010000004">
    <property type="protein sequence ID" value="NKF22552.1"/>
    <property type="molecule type" value="Genomic_DNA"/>
</dbReference>
<keyword evidence="6" id="KW-1003">Cell membrane</keyword>
<dbReference type="InterPro" id="IPR003594">
    <property type="entry name" value="HATPase_dom"/>
</dbReference>
<dbReference type="InterPro" id="IPR005467">
    <property type="entry name" value="His_kinase_dom"/>
</dbReference>
<dbReference type="SUPFAM" id="SSF55874">
    <property type="entry name" value="ATPase domain of HSP90 chaperone/DNA topoisomerase II/histidine kinase"/>
    <property type="match status" value="1"/>
</dbReference>
<keyword evidence="16 18" id="KW-0472">Membrane</keyword>
<dbReference type="Gene3D" id="3.30.565.10">
    <property type="entry name" value="Histidine kinase-like ATPase, C-terminal domain"/>
    <property type="match status" value="1"/>
</dbReference>
<dbReference type="GO" id="GO:0005886">
    <property type="term" value="C:plasma membrane"/>
    <property type="evidence" value="ECO:0007669"/>
    <property type="project" value="UniProtKB-SubCell"/>
</dbReference>
<dbReference type="Pfam" id="PF11808">
    <property type="entry name" value="PhoR"/>
    <property type="match status" value="1"/>
</dbReference>
<dbReference type="GO" id="GO:0016036">
    <property type="term" value="P:cellular response to phosphate starvation"/>
    <property type="evidence" value="ECO:0007669"/>
    <property type="project" value="TreeGrafter"/>
</dbReference>
<reference evidence="20" key="1">
    <citation type="submission" date="2020-03" db="EMBL/GenBank/DDBJ databases">
        <title>Solimonas marina sp. nov., isolated from deep seawater of the Pacific Ocean.</title>
        <authorList>
            <person name="Liu X."/>
            <person name="Lai Q."/>
            <person name="Sun F."/>
            <person name="Gai Y."/>
            <person name="Li G."/>
            <person name="Shao Z."/>
        </authorList>
    </citation>
    <scope>NUCLEOTIDE SEQUENCE</scope>
    <source>
        <strain evidence="20">C16B3</strain>
    </source>
</reference>
<dbReference type="SMART" id="SM00387">
    <property type="entry name" value="HATPase_c"/>
    <property type="match status" value="1"/>
</dbReference>
<evidence type="ECO:0000256" key="2">
    <source>
        <dbReference type="ARBA" id="ARBA00004236"/>
    </source>
</evidence>
<evidence type="ECO:0000256" key="9">
    <source>
        <dbReference type="ARBA" id="ARBA00022679"/>
    </source>
</evidence>
<evidence type="ECO:0000256" key="5">
    <source>
        <dbReference type="ARBA" id="ARBA00022448"/>
    </source>
</evidence>
<evidence type="ECO:0000313" key="20">
    <source>
        <dbReference type="EMBL" id="NKF22552.1"/>
    </source>
</evidence>
<dbReference type="GO" id="GO:0006817">
    <property type="term" value="P:phosphate ion transport"/>
    <property type="evidence" value="ECO:0007669"/>
    <property type="project" value="UniProtKB-KW"/>
</dbReference>
<dbReference type="InterPro" id="IPR013767">
    <property type="entry name" value="PAS_fold"/>
</dbReference>
<evidence type="ECO:0000256" key="13">
    <source>
        <dbReference type="ARBA" id="ARBA00022840"/>
    </source>
</evidence>
<dbReference type="CDD" id="cd00082">
    <property type="entry name" value="HisKA"/>
    <property type="match status" value="1"/>
</dbReference>
<dbReference type="SMART" id="SM00388">
    <property type="entry name" value="HisKA"/>
    <property type="match status" value="1"/>
</dbReference>
<dbReference type="PANTHER" id="PTHR45453">
    <property type="entry name" value="PHOSPHATE REGULON SENSOR PROTEIN PHOR"/>
    <property type="match status" value="1"/>
</dbReference>
<dbReference type="FunFam" id="1.10.287.130:FF:000001">
    <property type="entry name" value="Two-component sensor histidine kinase"/>
    <property type="match status" value="1"/>
</dbReference>
<dbReference type="NCBIfam" id="TIGR02966">
    <property type="entry name" value="phoR_proteo"/>
    <property type="match status" value="1"/>
</dbReference>
<dbReference type="InterPro" id="IPR035965">
    <property type="entry name" value="PAS-like_dom_sf"/>
</dbReference>
<keyword evidence="21" id="KW-1185">Reference proteome</keyword>
<evidence type="ECO:0000256" key="11">
    <source>
        <dbReference type="ARBA" id="ARBA00022741"/>
    </source>
</evidence>
<dbReference type="Gene3D" id="3.30.450.20">
    <property type="entry name" value="PAS domain"/>
    <property type="match status" value="1"/>
</dbReference>
<comment type="caution">
    <text evidence="20">The sequence shown here is derived from an EMBL/GenBank/DDBJ whole genome shotgun (WGS) entry which is preliminary data.</text>
</comment>
<comment type="function">
    <text evidence="17">Member of the two-component regulatory system PhoR/PhoB involved in the phosphate regulon genes expression. PhoR may function as a membrane-associated protein kinase that phosphorylates PhoB in response to environmental signals.</text>
</comment>
<dbReference type="EC" id="2.7.13.3" evidence="3"/>
<name>A0A970B4P7_9GAMM</name>
<evidence type="ECO:0000256" key="6">
    <source>
        <dbReference type="ARBA" id="ARBA00022475"/>
    </source>
</evidence>
<evidence type="ECO:0000256" key="12">
    <source>
        <dbReference type="ARBA" id="ARBA00022777"/>
    </source>
</evidence>
<dbReference type="CDD" id="cd00130">
    <property type="entry name" value="PAS"/>
    <property type="match status" value="1"/>
</dbReference>
<keyword evidence="8" id="KW-0592">Phosphate transport</keyword>
<dbReference type="InterPro" id="IPR004358">
    <property type="entry name" value="Sig_transdc_His_kin-like_C"/>
</dbReference>
<comment type="catalytic activity">
    <reaction evidence="1">
        <text>ATP + protein L-histidine = ADP + protein N-phospho-L-histidine.</text>
        <dbReference type="EC" id="2.7.13.3"/>
    </reaction>
</comment>
<dbReference type="SMART" id="SM00091">
    <property type="entry name" value="PAS"/>
    <property type="match status" value="1"/>
</dbReference>
<evidence type="ECO:0000256" key="15">
    <source>
        <dbReference type="ARBA" id="ARBA00023012"/>
    </source>
</evidence>
<gene>
    <name evidence="20" type="primary">phoR</name>
    <name evidence="20" type="ORF">G7Y82_09490</name>
</gene>
<dbReference type="InterPro" id="IPR021766">
    <property type="entry name" value="PhoR_N"/>
</dbReference>
<dbReference type="InterPro" id="IPR000014">
    <property type="entry name" value="PAS"/>
</dbReference>
<evidence type="ECO:0000256" key="8">
    <source>
        <dbReference type="ARBA" id="ARBA00022592"/>
    </source>
</evidence>
<evidence type="ECO:0000256" key="16">
    <source>
        <dbReference type="ARBA" id="ARBA00023136"/>
    </source>
</evidence>
<evidence type="ECO:0000259" key="19">
    <source>
        <dbReference type="PROSITE" id="PS50109"/>
    </source>
</evidence>
<evidence type="ECO:0000256" key="4">
    <source>
        <dbReference type="ARBA" id="ARBA00019665"/>
    </source>
</evidence>
<evidence type="ECO:0000256" key="10">
    <source>
        <dbReference type="ARBA" id="ARBA00022692"/>
    </source>
</evidence>
<proteinExistence type="predicted"/>
<dbReference type="Pfam" id="PF02518">
    <property type="entry name" value="HATPase_c"/>
    <property type="match status" value="1"/>
</dbReference>
<protein>
    <recommendedName>
        <fullName evidence="4">Phosphate regulon sensor protein PhoR</fullName>
        <ecNumber evidence="3">2.7.13.3</ecNumber>
    </recommendedName>
</protein>
<evidence type="ECO:0000256" key="7">
    <source>
        <dbReference type="ARBA" id="ARBA00022553"/>
    </source>
</evidence>